<evidence type="ECO:0000256" key="1">
    <source>
        <dbReference type="SAM" id="Phobius"/>
    </source>
</evidence>
<keyword evidence="1" id="KW-0472">Membrane</keyword>
<dbReference type="AlphaFoldDB" id="A0A5K3G6R1"/>
<sequence>MRVHHAGHAMQYLLFLIQVFILLVAYLPCMLLQHRETKDWLRPVWSNMTSPLYIATMRFGPMVWLREHKAKGVLTT</sequence>
<keyword evidence="1" id="KW-1133">Transmembrane helix</keyword>
<feature type="transmembrane region" description="Helical" evidence="1">
    <location>
        <begin position="12"/>
        <end position="32"/>
    </location>
</feature>
<organism evidence="2">
    <name type="scientific">Mesocestoides corti</name>
    <name type="common">Flatworm</name>
    <dbReference type="NCBI Taxonomy" id="53468"/>
    <lineage>
        <taxon>Eukaryota</taxon>
        <taxon>Metazoa</taxon>
        <taxon>Spiralia</taxon>
        <taxon>Lophotrochozoa</taxon>
        <taxon>Platyhelminthes</taxon>
        <taxon>Cestoda</taxon>
        <taxon>Eucestoda</taxon>
        <taxon>Cyclophyllidea</taxon>
        <taxon>Mesocestoididae</taxon>
        <taxon>Mesocestoides</taxon>
    </lineage>
</organism>
<evidence type="ECO:0000313" key="2">
    <source>
        <dbReference type="WBParaSite" id="MCU_014085-RA"/>
    </source>
</evidence>
<protein>
    <submittedName>
        <fullName evidence="2">V-type proton ATPase subunit a</fullName>
    </submittedName>
</protein>
<reference evidence="2" key="1">
    <citation type="submission" date="2019-11" db="UniProtKB">
        <authorList>
            <consortium name="WormBaseParasite"/>
        </authorList>
    </citation>
    <scope>IDENTIFICATION</scope>
</reference>
<dbReference type="WBParaSite" id="MCU_014085-RA">
    <property type="protein sequence ID" value="MCU_014085-RA"/>
    <property type="gene ID" value="MCU_014085"/>
</dbReference>
<proteinExistence type="predicted"/>
<accession>A0A5K3G6R1</accession>
<keyword evidence="1" id="KW-0812">Transmembrane</keyword>
<name>A0A5K3G6R1_MESCO</name>